<sequence length="150" mass="17311">MEEFLIINFKQIRLMKNILFAALAMICISNFTQAQSSVKKDGNKEDTEKMLLTIFLKHDQSMNLSEIEDVRTKQGFYKSFPPEGVSVVNWYVVMGIGQMVVLELPASKLRDVNLAIEKTAWKAFKSEIYPTYDLYPLIEEKLDNKSKVSY</sequence>
<evidence type="ECO:0000313" key="1">
    <source>
        <dbReference type="EMBL" id="KKO07860.1"/>
    </source>
</evidence>
<reference evidence="1" key="1">
    <citation type="journal article" date="2015" name="Nature">
        <title>Complex archaea that bridge the gap between prokaryotes and eukaryotes.</title>
        <authorList>
            <person name="Spang A."/>
            <person name="Saw J.H."/>
            <person name="Jorgensen S.L."/>
            <person name="Zaremba-Niedzwiedzka K."/>
            <person name="Martijn J."/>
            <person name="Lind A.E."/>
            <person name="van Eijk R."/>
            <person name="Schleper C."/>
            <person name="Guy L."/>
            <person name="Ettema T.J."/>
        </authorList>
    </citation>
    <scope>NUCLEOTIDE SEQUENCE</scope>
</reference>
<proteinExistence type="predicted"/>
<protein>
    <submittedName>
        <fullName evidence="1">Uncharacterized protein</fullName>
    </submittedName>
</protein>
<dbReference type="AlphaFoldDB" id="A0A0F9VUY2"/>
<dbReference type="EMBL" id="LAZR01000011">
    <property type="protein sequence ID" value="KKO07860.1"/>
    <property type="molecule type" value="Genomic_DNA"/>
</dbReference>
<comment type="caution">
    <text evidence="1">The sequence shown here is derived from an EMBL/GenBank/DDBJ whole genome shotgun (WGS) entry which is preliminary data.</text>
</comment>
<accession>A0A0F9VUY2</accession>
<name>A0A0F9VUY2_9ZZZZ</name>
<organism evidence="1">
    <name type="scientific">marine sediment metagenome</name>
    <dbReference type="NCBI Taxonomy" id="412755"/>
    <lineage>
        <taxon>unclassified sequences</taxon>
        <taxon>metagenomes</taxon>
        <taxon>ecological metagenomes</taxon>
    </lineage>
</organism>
<gene>
    <name evidence="1" type="ORF">LCGC14_0052020</name>
</gene>